<evidence type="ECO:0000256" key="3">
    <source>
        <dbReference type="PROSITE-ProRule" id="PRU00708"/>
    </source>
</evidence>
<feature type="repeat" description="PPR" evidence="3">
    <location>
        <begin position="278"/>
        <end position="312"/>
    </location>
</feature>
<name>A0ABC8REG9_9AQUA</name>
<dbReference type="Pfam" id="PF12854">
    <property type="entry name" value="PPR_1"/>
    <property type="match status" value="2"/>
</dbReference>
<dbReference type="EMBL" id="CAUOFW020001236">
    <property type="protein sequence ID" value="CAK9142616.1"/>
    <property type="molecule type" value="Genomic_DNA"/>
</dbReference>
<dbReference type="PROSITE" id="PS51375">
    <property type="entry name" value="PPR"/>
    <property type="match status" value="6"/>
</dbReference>
<feature type="repeat" description="PPR" evidence="3">
    <location>
        <begin position="243"/>
        <end position="277"/>
    </location>
</feature>
<dbReference type="PANTHER" id="PTHR47447:SF28">
    <property type="entry name" value="PENTACOTRIPEPTIDE-REPEAT REGION OF PRORP DOMAIN-CONTAINING PROTEIN"/>
    <property type="match status" value="1"/>
</dbReference>
<keyword evidence="5" id="KW-1185">Reference proteome</keyword>
<gene>
    <name evidence="4" type="ORF">ILEXP_LOCUS10295</name>
</gene>
<comment type="similarity">
    <text evidence="1">Belongs to the PPR family. P subfamily.</text>
</comment>
<dbReference type="NCBIfam" id="TIGR00756">
    <property type="entry name" value="PPR"/>
    <property type="match status" value="5"/>
</dbReference>
<evidence type="ECO:0000313" key="5">
    <source>
        <dbReference type="Proteomes" id="UP001642360"/>
    </source>
</evidence>
<dbReference type="InterPro" id="IPR011990">
    <property type="entry name" value="TPR-like_helical_dom_sf"/>
</dbReference>
<evidence type="ECO:0008006" key="6">
    <source>
        <dbReference type="Google" id="ProtNLM"/>
    </source>
</evidence>
<accession>A0ABC8REG9</accession>
<feature type="repeat" description="PPR" evidence="3">
    <location>
        <begin position="313"/>
        <end position="347"/>
    </location>
</feature>
<dbReference type="Pfam" id="PF13041">
    <property type="entry name" value="PPR_2"/>
    <property type="match status" value="2"/>
</dbReference>
<feature type="repeat" description="PPR" evidence="3">
    <location>
        <begin position="420"/>
        <end position="454"/>
    </location>
</feature>
<feature type="repeat" description="PPR" evidence="3">
    <location>
        <begin position="160"/>
        <end position="194"/>
    </location>
</feature>
<evidence type="ECO:0000313" key="4">
    <source>
        <dbReference type="EMBL" id="CAK9142616.1"/>
    </source>
</evidence>
<comment type="caution">
    <text evidence="4">The sequence shown here is derived from an EMBL/GenBank/DDBJ whole genome shotgun (WGS) entry which is preliminary data.</text>
</comment>
<keyword evidence="2" id="KW-0677">Repeat</keyword>
<organism evidence="4 5">
    <name type="scientific">Ilex paraguariensis</name>
    <name type="common">yerba mate</name>
    <dbReference type="NCBI Taxonomy" id="185542"/>
    <lineage>
        <taxon>Eukaryota</taxon>
        <taxon>Viridiplantae</taxon>
        <taxon>Streptophyta</taxon>
        <taxon>Embryophyta</taxon>
        <taxon>Tracheophyta</taxon>
        <taxon>Spermatophyta</taxon>
        <taxon>Magnoliopsida</taxon>
        <taxon>eudicotyledons</taxon>
        <taxon>Gunneridae</taxon>
        <taxon>Pentapetalae</taxon>
        <taxon>asterids</taxon>
        <taxon>campanulids</taxon>
        <taxon>Aquifoliales</taxon>
        <taxon>Aquifoliaceae</taxon>
        <taxon>Ilex</taxon>
    </lineage>
</organism>
<evidence type="ECO:0000256" key="2">
    <source>
        <dbReference type="ARBA" id="ARBA00022737"/>
    </source>
</evidence>
<dbReference type="Proteomes" id="UP001642360">
    <property type="component" value="Unassembled WGS sequence"/>
</dbReference>
<protein>
    <recommendedName>
        <fullName evidence="6">Pentatricopeptide repeat-containing protein</fullName>
    </recommendedName>
</protein>
<dbReference type="Pfam" id="PF01535">
    <property type="entry name" value="PPR"/>
    <property type="match status" value="1"/>
</dbReference>
<evidence type="ECO:0000256" key="1">
    <source>
        <dbReference type="ARBA" id="ARBA00007626"/>
    </source>
</evidence>
<dbReference type="InterPro" id="IPR002885">
    <property type="entry name" value="PPR_rpt"/>
</dbReference>
<dbReference type="AlphaFoldDB" id="A0ABC8REG9"/>
<dbReference type="Gene3D" id="1.25.40.10">
    <property type="entry name" value="Tetratricopeptide repeat domain"/>
    <property type="match status" value="4"/>
</dbReference>
<proteinExistence type="inferred from homology"/>
<sequence length="492" mass="55487">MALFSTAIKRTLLSTLPTKHHSLSTAWSSAPPSDQTLVSAAVSILKHHRSKSRWNHLRTLTPTAGFSPSQVSQITLQLRNNPRLALRFFQFTLQHSLCSHSLSSYATIIHILSRSRLKSHAQTLIQSAIRKFQDTHLFDSSDPPPIFETLIRTYRACDSAPFVFELLIKACLESKRIDQSIQIVRMLRSKGIHPRISTCNSLIESIIKIQGCYAGYDMFREVFGLDGESGNDNGSRVKGVVPNVYTFSIIMVGFYRDGLVEDVEKVWSEMANMNYEPNAYCHSVLMEAYCDDGRIEDAMSVWEEMGFKGVKHDVVSYNTIIGGFCRIGEMGRAEEFFREMELSGGVDGTCVTFEHLINGYCKIGDVDSAILLYKDMCRKGFRPESSTIDAVIRGLCDKNSVSEALDFLRVAVKKHDIVPKGKSYEGLIKGLCLEGRMEEALKLQREMIGKGYEPNSEIYFAFIDGYTKKGNKELAKKLRKEMLETRTPQEES</sequence>
<reference evidence="4 5" key="1">
    <citation type="submission" date="2024-02" db="EMBL/GenBank/DDBJ databases">
        <authorList>
            <person name="Vignale AGUSTIN F."/>
            <person name="Sosa J E."/>
            <person name="Modenutti C."/>
        </authorList>
    </citation>
    <scope>NUCLEOTIDE SEQUENCE [LARGE SCALE GENOMIC DNA]</scope>
</reference>
<dbReference type="PANTHER" id="PTHR47447">
    <property type="entry name" value="OS03G0856100 PROTEIN"/>
    <property type="match status" value="1"/>
</dbReference>
<feature type="repeat" description="PPR" evidence="3">
    <location>
        <begin position="349"/>
        <end position="383"/>
    </location>
</feature>
<dbReference type="SUPFAM" id="SSF81901">
    <property type="entry name" value="HCP-like"/>
    <property type="match status" value="1"/>
</dbReference>